<keyword evidence="4 6" id="KW-1133">Transmembrane helix</keyword>
<feature type="domain" description="Type II secretion system protein GspF" evidence="7">
    <location>
        <begin position="165"/>
        <end position="291"/>
    </location>
</feature>
<keyword evidence="5 6" id="KW-0472">Membrane</keyword>
<name>A0AA46YLK0_9ACTN</name>
<gene>
    <name evidence="8" type="ORF">L0C25_20875</name>
</gene>
<dbReference type="Pfam" id="PF00482">
    <property type="entry name" value="T2SSF"/>
    <property type="match status" value="1"/>
</dbReference>
<organism evidence="8 9">
    <name type="scientific">Solicola gregarius</name>
    <dbReference type="NCBI Taxonomy" id="2908642"/>
    <lineage>
        <taxon>Bacteria</taxon>
        <taxon>Bacillati</taxon>
        <taxon>Actinomycetota</taxon>
        <taxon>Actinomycetes</taxon>
        <taxon>Propionibacteriales</taxon>
        <taxon>Nocardioidaceae</taxon>
        <taxon>Solicola</taxon>
    </lineage>
</organism>
<dbReference type="PANTHER" id="PTHR35007">
    <property type="entry name" value="INTEGRAL MEMBRANE PROTEIN-RELATED"/>
    <property type="match status" value="1"/>
</dbReference>
<dbReference type="EMBL" id="CP094970">
    <property type="protein sequence ID" value="UYM04948.1"/>
    <property type="molecule type" value="Genomic_DNA"/>
</dbReference>
<proteinExistence type="predicted"/>
<dbReference type="PANTHER" id="PTHR35007:SF1">
    <property type="entry name" value="PILUS ASSEMBLY PROTEIN"/>
    <property type="match status" value="1"/>
</dbReference>
<dbReference type="GO" id="GO:0005886">
    <property type="term" value="C:plasma membrane"/>
    <property type="evidence" value="ECO:0007669"/>
    <property type="project" value="UniProtKB-SubCell"/>
</dbReference>
<feature type="transmembrane region" description="Helical" evidence="6">
    <location>
        <begin position="276"/>
        <end position="295"/>
    </location>
</feature>
<evidence type="ECO:0000256" key="4">
    <source>
        <dbReference type="ARBA" id="ARBA00022989"/>
    </source>
</evidence>
<dbReference type="RefSeq" id="WP_271633711.1">
    <property type="nucleotide sequence ID" value="NZ_CP094970.1"/>
</dbReference>
<feature type="transmembrane region" description="Helical" evidence="6">
    <location>
        <begin position="109"/>
        <end position="142"/>
    </location>
</feature>
<accession>A0AA46YLK0</accession>
<sequence>MILQMAAGALIGLGFLLLIWVLAKPAPGVGATLARLDAGRRSQRSATTSAAGSRLEARIDGMRDGIGGRIEAEALARGINLDATRTNLAVMNRSMASHLGLKVLLALAALVWFPIVLSAVGISVVGLPAIGVIAAVVLAFMLPDMTLRREADARRADFRHVMGSFLDLVAMNLAGGRGLPEALMAASSIGDHWAMVRIRQALSNARIMGMTPWEGIADLGKELGVDELRDLASALALAGDEGAKIRTSLMARSDSMRRKELVEVEGAAGESSQTMLLAQLLMCTAFLIFLAYPAIQELGGA</sequence>
<dbReference type="InterPro" id="IPR018076">
    <property type="entry name" value="T2SS_GspF_dom"/>
</dbReference>
<protein>
    <submittedName>
        <fullName evidence="8">Type II secretion system F family protein</fullName>
    </submittedName>
</protein>
<dbReference type="AlphaFoldDB" id="A0AA46YLK0"/>
<evidence type="ECO:0000313" key="8">
    <source>
        <dbReference type="EMBL" id="UYM04948.1"/>
    </source>
</evidence>
<keyword evidence="9" id="KW-1185">Reference proteome</keyword>
<evidence type="ECO:0000259" key="7">
    <source>
        <dbReference type="Pfam" id="PF00482"/>
    </source>
</evidence>
<keyword evidence="3 6" id="KW-0812">Transmembrane</keyword>
<evidence type="ECO:0000256" key="1">
    <source>
        <dbReference type="ARBA" id="ARBA00004651"/>
    </source>
</evidence>
<evidence type="ECO:0000256" key="3">
    <source>
        <dbReference type="ARBA" id="ARBA00022692"/>
    </source>
</evidence>
<evidence type="ECO:0000256" key="6">
    <source>
        <dbReference type="SAM" id="Phobius"/>
    </source>
</evidence>
<dbReference type="Proteomes" id="UP001164390">
    <property type="component" value="Chromosome"/>
</dbReference>
<keyword evidence="2" id="KW-1003">Cell membrane</keyword>
<comment type="subcellular location">
    <subcellularLocation>
        <location evidence="1">Cell membrane</location>
        <topology evidence="1">Multi-pass membrane protein</topology>
    </subcellularLocation>
</comment>
<reference evidence="8" key="1">
    <citation type="submission" date="2022-01" db="EMBL/GenBank/DDBJ databases">
        <title>Nocardioidaceae gen. sp. A5X3R13.</title>
        <authorList>
            <person name="Lopez Marin M.A."/>
            <person name="Uhlik O."/>
        </authorList>
    </citation>
    <scope>NUCLEOTIDE SEQUENCE</scope>
    <source>
        <strain evidence="8">A5X3R13</strain>
    </source>
</reference>
<evidence type="ECO:0000256" key="2">
    <source>
        <dbReference type="ARBA" id="ARBA00022475"/>
    </source>
</evidence>
<evidence type="ECO:0000313" key="9">
    <source>
        <dbReference type="Proteomes" id="UP001164390"/>
    </source>
</evidence>
<dbReference type="KEGG" id="sgrg:L0C25_20875"/>
<evidence type="ECO:0000256" key="5">
    <source>
        <dbReference type="ARBA" id="ARBA00023136"/>
    </source>
</evidence>